<dbReference type="InterPro" id="IPR051267">
    <property type="entry name" value="STEAP_metalloreductase"/>
</dbReference>
<dbReference type="SUPFAM" id="SSF51735">
    <property type="entry name" value="NAD(P)-binding Rossmann-fold domains"/>
    <property type="match status" value="1"/>
</dbReference>
<dbReference type="InterPro" id="IPR028939">
    <property type="entry name" value="P5C_Rdtase_cat_N"/>
</dbReference>
<dbReference type="PANTHER" id="PTHR14239">
    <property type="entry name" value="DUDULIN-RELATED"/>
    <property type="match status" value="1"/>
</dbReference>
<dbReference type="Gene3D" id="3.40.50.720">
    <property type="entry name" value="NAD(P)-binding Rossmann-like Domain"/>
    <property type="match status" value="1"/>
</dbReference>
<dbReference type="InterPro" id="IPR036291">
    <property type="entry name" value="NAD(P)-bd_dom_sf"/>
</dbReference>
<dbReference type="Proteomes" id="UP000184363">
    <property type="component" value="Unassembled WGS sequence"/>
</dbReference>
<dbReference type="EMBL" id="FRAP01000021">
    <property type="protein sequence ID" value="SHL20822.1"/>
    <property type="molecule type" value="Genomic_DNA"/>
</dbReference>
<keyword evidence="4" id="KW-1185">Reference proteome</keyword>
<gene>
    <name evidence="3" type="ORF">SAMN05443637_12115</name>
</gene>
<evidence type="ECO:0000256" key="1">
    <source>
        <dbReference type="ARBA" id="ARBA00023002"/>
    </source>
</evidence>
<keyword evidence="1" id="KW-0560">Oxidoreductase</keyword>
<proteinExistence type="predicted"/>
<dbReference type="GO" id="GO:0016491">
    <property type="term" value="F:oxidoreductase activity"/>
    <property type="evidence" value="ECO:0007669"/>
    <property type="project" value="UniProtKB-KW"/>
</dbReference>
<dbReference type="STRING" id="1848.SAMN05443637_12115"/>
<dbReference type="OrthoDB" id="5738121at2"/>
<dbReference type="PANTHER" id="PTHR14239:SF10">
    <property type="entry name" value="REDUCTASE"/>
    <property type="match status" value="1"/>
</dbReference>
<evidence type="ECO:0000259" key="2">
    <source>
        <dbReference type="Pfam" id="PF03807"/>
    </source>
</evidence>
<name>A0A1M6YS02_PSETH</name>
<protein>
    <recommendedName>
        <fullName evidence="2">Pyrroline-5-carboxylate reductase catalytic N-terminal domain-containing protein</fullName>
    </recommendedName>
</protein>
<organism evidence="3 4">
    <name type="scientific">Pseudonocardia thermophila</name>
    <dbReference type="NCBI Taxonomy" id="1848"/>
    <lineage>
        <taxon>Bacteria</taxon>
        <taxon>Bacillati</taxon>
        <taxon>Actinomycetota</taxon>
        <taxon>Actinomycetes</taxon>
        <taxon>Pseudonocardiales</taxon>
        <taxon>Pseudonocardiaceae</taxon>
        <taxon>Pseudonocardia</taxon>
    </lineage>
</organism>
<dbReference type="RefSeq" id="WP_073459542.1">
    <property type="nucleotide sequence ID" value="NZ_CALGVN010000049.1"/>
</dbReference>
<evidence type="ECO:0000313" key="3">
    <source>
        <dbReference type="EMBL" id="SHL20822.1"/>
    </source>
</evidence>
<accession>A0A1M6YS02</accession>
<feature type="domain" description="Pyrroline-5-carboxylate reductase catalytic N-terminal" evidence="2">
    <location>
        <begin position="3"/>
        <end position="94"/>
    </location>
</feature>
<sequence>MEIGVLGAGRMAAALVPHWVQAGHRVVLGGRTPAKAQALAEHVGAEHAPLRVVAERSEVVLLAVLYPGVDPTLVAAGADEGTLAGTILIDCTNPVETGNFTLDLPPGESLAGRIAVRTGARVAKAFHNAHADVWATRATFGGRPLVAPIVGHQDAKAVAAQLVRDVGAEPFDAGGMEHALYQEAASAVIIRHLFSGADPLSVFQLSVGTAG</sequence>
<evidence type="ECO:0000313" key="4">
    <source>
        <dbReference type="Proteomes" id="UP000184363"/>
    </source>
</evidence>
<dbReference type="AlphaFoldDB" id="A0A1M6YS02"/>
<reference evidence="3 4" key="1">
    <citation type="submission" date="2016-11" db="EMBL/GenBank/DDBJ databases">
        <authorList>
            <person name="Jaros S."/>
            <person name="Januszkiewicz K."/>
            <person name="Wedrychowicz H."/>
        </authorList>
    </citation>
    <scope>NUCLEOTIDE SEQUENCE [LARGE SCALE GENOMIC DNA]</scope>
    <source>
        <strain evidence="3 4">DSM 43832</strain>
    </source>
</reference>
<dbReference type="Pfam" id="PF03807">
    <property type="entry name" value="F420_oxidored"/>
    <property type="match status" value="1"/>
</dbReference>